<dbReference type="InterPro" id="IPR015300">
    <property type="entry name" value="DNA-bd_pseudobarrel_sf"/>
</dbReference>
<keyword evidence="4" id="KW-0804">Transcription</keyword>
<keyword evidence="3" id="KW-0238">DNA-binding</keyword>
<dbReference type="EMBL" id="JACMSC010000009">
    <property type="protein sequence ID" value="KAG6506060.1"/>
    <property type="molecule type" value="Genomic_DNA"/>
</dbReference>
<dbReference type="PANTHER" id="PTHR31391:SF106">
    <property type="entry name" value="B3 DOMAIN-CONTAINING PROTEIN OS01G0723500"/>
    <property type="match status" value="1"/>
</dbReference>
<dbReference type="InterPro" id="IPR044837">
    <property type="entry name" value="REM16-like"/>
</dbReference>
<comment type="caution">
    <text evidence="7">The sequence shown here is derived from an EMBL/GenBank/DDBJ whole genome shotgun (WGS) entry which is preliminary data.</text>
</comment>
<dbReference type="Proteomes" id="UP000734854">
    <property type="component" value="Unassembled WGS sequence"/>
</dbReference>
<evidence type="ECO:0000256" key="2">
    <source>
        <dbReference type="ARBA" id="ARBA00023015"/>
    </source>
</evidence>
<sequence length="297" mass="33719">MWSGFNWTRVGRPRPAVAAIEAEQWRSVATRELSKEAPTPVSPPPSLSLSAEFSAAARIPPNFLKHISGVKSKRVILHGPSGSKWHVELGRSTEDTFLTTGWPKFVKDHSLNEYEFLVFQYDGNMHFTVLIFDTSACEREDVFSVKPGRKPLQSEAKKEKEEKNKGLSLQIIKHEAQETNPMEEERLKAQQAANAFTSSFPFIVLRMTPTHVHRPYLNVPNRFSREHLPQEKSSMVLRDPSGRSWTVNYSPSLRCQIAKGWTAFVRANKLEEGDFCAFELVGPVELCVHIFRVVEEA</sequence>
<feature type="domain" description="TF-B3" evidence="6">
    <location>
        <begin position="42"/>
        <end position="135"/>
    </location>
</feature>
<accession>A0A8J5L530</accession>
<gene>
    <name evidence="7" type="ORF">ZIOFF_031375</name>
</gene>
<keyword evidence="5" id="KW-0539">Nucleus</keyword>
<evidence type="ECO:0000256" key="4">
    <source>
        <dbReference type="ARBA" id="ARBA00023163"/>
    </source>
</evidence>
<dbReference type="GO" id="GO:0005634">
    <property type="term" value="C:nucleus"/>
    <property type="evidence" value="ECO:0007669"/>
    <property type="project" value="UniProtKB-SubCell"/>
</dbReference>
<evidence type="ECO:0000313" key="8">
    <source>
        <dbReference type="Proteomes" id="UP000734854"/>
    </source>
</evidence>
<evidence type="ECO:0000313" key="7">
    <source>
        <dbReference type="EMBL" id="KAG6506060.1"/>
    </source>
</evidence>
<dbReference type="SMART" id="SM01019">
    <property type="entry name" value="B3"/>
    <property type="match status" value="2"/>
</dbReference>
<dbReference type="Gene3D" id="2.40.330.10">
    <property type="entry name" value="DNA-binding pseudobarrel domain"/>
    <property type="match status" value="2"/>
</dbReference>
<protein>
    <recommendedName>
        <fullName evidence="6">TF-B3 domain-containing protein</fullName>
    </recommendedName>
</protein>
<dbReference type="GO" id="GO:0003677">
    <property type="term" value="F:DNA binding"/>
    <property type="evidence" value="ECO:0007669"/>
    <property type="project" value="UniProtKB-KW"/>
</dbReference>
<evidence type="ECO:0000259" key="6">
    <source>
        <dbReference type="PROSITE" id="PS50863"/>
    </source>
</evidence>
<evidence type="ECO:0000256" key="5">
    <source>
        <dbReference type="ARBA" id="ARBA00023242"/>
    </source>
</evidence>
<evidence type="ECO:0000256" key="1">
    <source>
        <dbReference type="ARBA" id="ARBA00004123"/>
    </source>
</evidence>
<feature type="domain" description="TF-B3" evidence="6">
    <location>
        <begin position="202"/>
        <end position="294"/>
    </location>
</feature>
<dbReference type="Pfam" id="PF02362">
    <property type="entry name" value="B3"/>
    <property type="match status" value="2"/>
</dbReference>
<dbReference type="SUPFAM" id="SSF101936">
    <property type="entry name" value="DNA-binding pseudobarrel domain"/>
    <property type="match status" value="2"/>
</dbReference>
<comment type="subcellular location">
    <subcellularLocation>
        <location evidence="1">Nucleus</location>
    </subcellularLocation>
</comment>
<keyword evidence="2" id="KW-0805">Transcription regulation</keyword>
<reference evidence="7 8" key="1">
    <citation type="submission" date="2020-08" db="EMBL/GenBank/DDBJ databases">
        <title>Plant Genome Project.</title>
        <authorList>
            <person name="Zhang R.-G."/>
        </authorList>
    </citation>
    <scope>NUCLEOTIDE SEQUENCE [LARGE SCALE GENOMIC DNA]</scope>
    <source>
        <tissue evidence="7">Rhizome</tissue>
    </source>
</reference>
<name>A0A8J5L530_ZINOF</name>
<dbReference type="AlphaFoldDB" id="A0A8J5L530"/>
<keyword evidence="8" id="KW-1185">Reference proteome</keyword>
<dbReference type="PANTHER" id="PTHR31391">
    <property type="entry name" value="B3 DOMAIN-CONTAINING PROTEIN OS11G0197600-RELATED"/>
    <property type="match status" value="1"/>
</dbReference>
<dbReference type="CDD" id="cd10017">
    <property type="entry name" value="B3_DNA"/>
    <property type="match status" value="2"/>
</dbReference>
<evidence type="ECO:0000256" key="3">
    <source>
        <dbReference type="ARBA" id="ARBA00023125"/>
    </source>
</evidence>
<dbReference type="PROSITE" id="PS50863">
    <property type="entry name" value="B3"/>
    <property type="match status" value="2"/>
</dbReference>
<dbReference type="InterPro" id="IPR003340">
    <property type="entry name" value="B3_DNA-bd"/>
</dbReference>
<organism evidence="7 8">
    <name type="scientific">Zingiber officinale</name>
    <name type="common">Ginger</name>
    <name type="synonym">Amomum zingiber</name>
    <dbReference type="NCBI Taxonomy" id="94328"/>
    <lineage>
        <taxon>Eukaryota</taxon>
        <taxon>Viridiplantae</taxon>
        <taxon>Streptophyta</taxon>
        <taxon>Embryophyta</taxon>
        <taxon>Tracheophyta</taxon>
        <taxon>Spermatophyta</taxon>
        <taxon>Magnoliopsida</taxon>
        <taxon>Liliopsida</taxon>
        <taxon>Zingiberales</taxon>
        <taxon>Zingiberaceae</taxon>
        <taxon>Zingiber</taxon>
    </lineage>
</organism>
<proteinExistence type="predicted"/>